<dbReference type="PANTHER" id="PTHR12534">
    <property type="entry name" value="30S RIBOSOMAL PROTEIN S2 PROKARYOTIC AND ORGANELLAR"/>
    <property type="match status" value="1"/>
</dbReference>
<dbReference type="GO" id="GO:0006412">
    <property type="term" value="P:translation"/>
    <property type="evidence" value="ECO:0007669"/>
    <property type="project" value="InterPro"/>
</dbReference>
<name>A0A9W8JZU6_9AGAR</name>
<protein>
    <recommendedName>
        <fullName evidence="4">Ribosomal protein S2</fullName>
    </recommendedName>
</protein>
<comment type="similarity">
    <text evidence="1">Belongs to the universal ribosomal protein uS2 family.</text>
</comment>
<dbReference type="GO" id="GO:0003735">
    <property type="term" value="F:structural constituent of ribosome"/>
    <property type="evidence" value="ECO:0007669"/>
    <property type="project" value="InterPro"/>
</dbReference>
<organism evidence="2 3">
    <name type="scientific">Agrocybe chaxingu</name>
    <dbReference type="NCBI Taxonomy" id="84603"/>
    <lineage>
        <taxon>Eukaryota</taxon>
        <taxon>Fungi</taxon>
        <taxon>Dikarya</taxon>
        <taxon>Basidiomycota</taxon>
        <taxon>Agaricomycotina</taxon>
        <taxon>Agaricomycetes</taxon>
        <taxon>Agaricomycetidae</taxon>
        <taxon>Agaricales</taxon>
        <taxon>Agaricineae</taxon>
        <taxon>Strophariaceae</taxon>
        <taxon>Agrocybe</taxon>
    </lineage>
</organism>
<evidence type="ECO:0000313" key="2">
    <source>
        <dbReference type="EMBL" id="KAJ3508635.1"/>
    </source>
</evidence>
<dbReference type="PANTHER" id="PTHR12534:SF0">
    <property type="entry name" value="SMALL RIBOSOMAL SUBUNIT PROTEIN US2M"/>
    <property type="match status" value="1"/>
</dbReference>
<dbReference type="HAMAP" id="MF_00291_B">
    <property type="entry name" value="Ribosomal_uS2_B"/>
    <property type="match status" value="1"/>
</dbReference>
<dbReference type="AlphaFoldDB" id="A0A9W8JZU6"/>
<dbReference type="OrthoDB" id="2320368at2759"/>
<dbReference type="Proteomes" id="UP001148786">
    <property type="component" value="Unassembled WGS sequence"/>
</dbReference>
<dbReference type="EMBL" id="JANKHO010000543">
    <property type="protein sequence ID" value="KAJ3508635.1"/>
    <property type="molecule type" value="Genomic_DNA"/>
</dbReference>
<dbReference type="GO" id="GO:0005763">
    <property type="term" value="C:mitochondrial small ribosomal subunit"/>
    <property type="evidence" value="ECO:0007669"/>
    <property type="project" value="TreeGrafter"/>
</dbReference>
<gene>
    <name evidence="2" type="ORF">NLJ89_g5649</name>
</gene>
<evidence type="ECO:0008006" key="4">
    <source>
        <dbReference type="Google" id="ProtNLM"/>
    </source>
</evidence>
<dbReference type="PRINTS" id="PR00395">
    <property type="entry name" value="RIBOSOMALS2"/>
</dbReference>
<dbReference type="InterPro" id="IPR023591">
    <property type="entry name" value="Ribosomal_uS2_flav_dom_sf"/>
</dbReference>
<dbReference type="InterPro" id="IPR005706">
    <property type="entry name" value="Ribosomal_uS2_bac/mit/plastid"/>
</dbReference>
<reference evidence="2" key="1">
    <citation type="submission" date="2022-07" db="EMBL/GenBank/DDBJ databases">
        <title>Genome Sequence of Agrocybe chaxingu.</title>
        <authorList>
            <person name="Buettner E."/>
        </authorList>
    </citation>
    <scope>NUCLEOTIDE SEQUENCE</scope>
    <source>
        <strain evidence="2">MP-N11</strain>
    </source>
</reference>
<dbReference type="SUPFAM" id="SSF52313">
    <property type="entry name" value="Ribosomal protein S2"/>
    <property type="match status" value="1"/>
</dbReference>
<dbReference type="Gene3D" id="3.40.50.10490">
    <property type="entry name" value="Glucose-6-phosphate isomerase like protein, domain 1"/>
    <property type="match status" value="1"/>
</dbReference>
<evidence type="ECO:0000313" key="3">
    <source>
        <dbReference type="Proteomes" id="UP001148786"/>
    </source>
</evidence>
<evidence type="ECO:0000256" key="1">
    <source>
        <dbReference type="ARBA" id="ARBA00006242"/>
    </source>
</evidence>
<proteinExistence type="inferred from homology"/>
<comment type="caution">
    <text evidence="2">The sequence shown here is derived from an EMBL/GenBank/DDBJ whole genome shotgun (WGS) entry which is preliminary data.</text>
</comment>
<keyword evidence="3" id="KW-1185">Reference proteome</keyword>
<accession>A0A9W8JZU6</accession>
<dbReference type="CDD" id="cd01425">
    <property type="entry name" value="RPS2"/>
    <property type="match status" value="1"/>
</dbReference>
<dbReference type="InterPro" id="IPR001865">
    <property type="entry name" value="Ribosomal_uS2"/>
</dbReference>
<dbReference type="Pfam" id="PF00318">
    <property type="entry name" value="Ribosomal_S2"/>
    <property type="match status" value="2"/>
</dbReference>
<sequence length="305" mass="33889">MSQPTLRTWLASARCSSKAATASPSSSRIFARCQSTEELLKTPEDWARFKQKRQETKDIIEIFGQYGSTVNPDNTFRLRHGIHKPIAHATTSALLAAGAHFGHASTRMNPNFVPYAYGTRAGITIIDLDHTVPMLRRAANLTRQVARDGGIILFIGTRPDLRPVVYKASERLGKQGFHVGDRWLPGTLSNRRQFFGESEVDSHRTTPDLAIILNPLQNTIAIQECAQAHVPTIGIIDSNVDPRLVMYPIPANDENTRTAELVAGILSIAGGEGVALREKARIEKLKKKEKWTRQKRSKALYENDA</sequence>